<feature type="compositionally biased region" description="Basic residues" evidence="1">
    <location>
        <begin position="79"/>
        <end position="88"/>
    </location>
</feature>
<reference evidence="2 3" key="1">
    <citation type="submission" date="2019-07" db="EMBL/GenBank/DDBJ databases">
        <title>Whole genome shotgun sequence of Skermanella aerolata NBRC 106429.</title>
        <authorList>
            <person name="Hosoyama A."/>
            <person name="Uohara A."/>
            <person name="Ohji S."/>
            <person name="Ichikawa N."/>
        </authorList>
    </citation>
    <scope>NUCLEOTIDE SEQUENCE [LARGE SCALE GENOMIC DNA]</scope>
    <source>
        <strain evidence="2 3">NBRC 106429</strain>
    </source>
</reference>
<accession>A0A512E3X3</accession>
<dbReference type="AlphaFoldDB" id="A0A512E3X3"/>
<sequence>MANGMSVPPLPDLDALSLDELKKLVVQLLVEVTALREENRQLRAENARLKDLPKKPKLAPGGMDKATKPDKRVRTKEARRQRRKRQSGRRTPPVTEERTLVVEAPAGSRRRGFEPFTVQDLILTPQVIRFRRERWVTPEGQEIVAPLPPEVSGHFGPGIVRYVPMQHVQGQVTVERLLAQLKGLGVCISKGQIITILTASFADLVEGAAEAMSRIEILEAAHRPVASLYAPVILFDHVVFILTGAVIDVRAEFVGDGPGIAGVSVGGDPLWLDRIS</sequence>
<evidence type="ECO:0000313" key="3">
    <source>
        <dbReference type="Proteomes" id="UP000321523"/>
    </source>
</evidence>
<gene>
    <name evidence="2" type="ORF">SAE02_75720</name>
</gene>
<dbReference type="EMBL" id="BJYZ01000083">
    <property type="protein sequence ID" value="GEO43424.1"/>
    <property type="molecule type" value="Genomic_DNA"/>
</dbReference>
<evidence type="ECO:0000313" key="2">
    <source>
        <dbReference type="EMBL" id="GEO43424.1"/>
    </source>
</evidence>
<organism evidence="2 3">
    <name type="scientific">Skermanella aerolata</name>
    <dbReference type="NCBI Taxonomy" id="393310"/>
    <lineage>
        <taxon>Bacteria</taxon>
        <taxon>Pseudomonadati</taxon>
        <taxon>Pseudomonadota</taxon>
        <taxon>Alphaproteobacteria</taxon>
        <taxon>Rhodospirillales</taxon>
        <taxon>Azospirillaceae</taxon>
        <taxon>Skermanella</taxon>
    </lineage>
</organism>
<feature type="compositionally biased region" description="Basic and acidic residues" evidence="1">
    <location>
        <begin position="65"/>
        <end position="78"/>
    </location>
</feature>
<dbReference type="Proteomes" id="UP000321523">
    <property type="component" value="Unassembled WGS sequence"/>
</dbReference>
<keyword evidence="3" id="KW-1185">Reference proteome</keyword>
<protein>
    <submittedName>
        <fullName evidence="2">Uncharacterized protein</fullName>
    </submittedName>
</protein>
<name>A0A512E3X3_9PROT</name>
<dbReference type="OrthoDB" id="7242801at2"/>
<feature type="region of interest" description="Disordered" evidence="1">
    <location>
        <begin position="46"/>
        <end position="96"/>
    </location>
</feature>
<evidence type="ECO:0000256" key="1">
    <source>
        <dbReference type="SAM" id="MobiDB-lite"/>
    </source>
</evidence>
<proteinExistence type="predicted"/>
<comment type="caution">
    <text evidence="2">The sequence shown here is derived from an EMBL/GenBank/DDBJ whole genome shotgun (WGS) entry which is preliminary data.</text>
</comment>